<evidence type="ECO:0000256" key="3">
    <source>
        <dbReference type="ARBA" id="ARBA00022771"/>
    </source>
</evidence>
<name>A0AAD8JZQ5_TARER</name>
<dbReference type="Pfam" id="PF00096">
    <property type="entry name" value="zf-C2H2"/>
    <property type="match status" value="3"/>
</dbReference>
<feature type="domain" description="C2H2-type" evidence="8">
    <location>
        <begin position="157"/>
        <end position="186"/>
    </location>
</feature>
<dbReference type="InterPro" id="IPR013087">
    <property type="entry name" value="Znf_C2H2_type"/>
</dbReference>
<feature type="compositionally biased region" description="Acidic residues" evidence="7">
    <location>
        <begin position="326"/>
        <end position="359"/>
    </location>
</feature>
<dbReference type="PANTHER" id="PTHR14003">
    <property type="entry name" value="TRANSCRIPTIONAL REPRESSOR PROTEIN YY"/>
    <property type="match status" value="1"/>
</dbReference>
<comment type="caution">
    <text evidence="9">The sequence shown here is derived from an EMBL/GenBank/DDBJ whole genome shotgun (WGS) entry which is preliminary data.</text>
</comment>
<accession>A0AAD8JZQ5</accession>
<keyword evidence="5" id="KW-0010">Activator</keyword>
<dbReference type="GO" id="GO:0031519">
    <property type="term" value="C:PcG protein complex"/>
    <property type="evidence" value="ECO:0007669"/>
    <property type="project" value="TreeGrafter"/>
</dbReference>
<sequence length="359" mass="41422">MEHHSFGKSQNLIIKWFKVWVPQDAETTGGKSLVVKWVTESQLNAMKQTSRDLKPVEPEPEPTSEILFLCNHEGCGKTFIDAGALRKHSQTHGERQHVCHYENCGKKFVESSKLKRHFLIHTGERDFVCPHEGCGKAFSLDFNLRSHMKTHSQENYHVCSFPGCGRRYAHEYKLTNHIMSHHKKQNNNNMMVEAPTKYIPLQPVEKPFQKSTKALTGSYYTCPYKGCEKSYTHEYKLNIHLKREHHIEYPEEKTKNAPENGMDAGSDHGGHTVKLVNSKSEKQNRPKPYVKSPPAKVLKQKASSVDHALTSVVKMQPWPMVKDLYQEENSEETKEDYDNGEDQWGYVDDDESEETEYED</sequence>
<feature type="domain" description="C2H2-type" evidence="8">
    <location>
        <begin position="220"/>
        <end position="250"/>
    </location>
</feature>
<dbReference type="FunFam" id="3.30.160.60:FF:000221">
    <property type="entry name" value="Zinc finger protein 410"/>
    <property type="match status" value="1"/>
</dbReference>
<evidence type="ECO:0000256" key="2">
    <source>
        <dbReference type="ARBA" id="ARBA00022737"/>
    </source>
</evidence>
<evidence type="ECO:0000256" key="6">
    <source>
        <dbReference type="PROSITE-ProRule" id="PRU00042"/>
    </source>
</evidence>
<dbReference type="PROSITE" id="PS50157">
    <property type="entry name" value="ZINC_FINGER_C2H2_2"/>
    <property type="match status" value="5"/>
</dbReference>
<dbReference type="InterPro" id="IPR036236">
    <property type="entry name" value="Znf_C2H2_sf"/>
</dbReference>
<keyword evidence="3 6" id="KW-0863">Zinc-finger</keyword>
<keyword evidence="10" id="KW-1185">Reference proteome</keyword>
<feature type="domain" description="C2H2-type" evidence="8">
    <location>
        <begin position="127"/>
        <end position="156"/>
    </location>
</feature>
<dbReference type="GO" id="GO:0000785">
    <property type="term" value="C:chromatin"/>
    <property type="evidence" value="ECO:0007669"/>
    <property type="project" value="TreeGrafter"/>
</dbReference>
<dbReference type="Gene3D" id="3.30.160.60">
    <property type="entry name" value="Classic Zinc Finger"/>
    <property type="match status" value="5"/>
</dbReference>
<proteinExistence type="predicted"/>
<dbReference type="SMART" id="SM00355">
    <property type="entry name" value="ZnF_C2H2"/>
    <property type="match status" value="5"/>
</dbReference>
<dbReference type="PANTHER" id="PTHR14003:SF1">
    <property type="entry name" value="ZINC FINGER TRANSCRIPTION FACTOR YY1"/>
    <property type="match status" value="1"/>
</dbReference>
<feature type="domain" description="C2H2-type" evidence="8">
    <location>
        <begin position="68"/>
        <end position="97"/>
    </location>
</feature>
<feature type="region of interest" description="Disordered" evidence="7">
    <location>
        <begin position="249"/>
        <end position="299"/>
    </location>
</feature>
<dbReference type="GO" id="GO:0008270">
    <property type="term" value="F:zinc ion binding"/>
    <property type="evidence" value="ECO:0007669"/>
    <property type="project" value="UniProtKB-KW"/>
</dbReference>
<feature type="domain" description="C2H2-type" evidence="8">
    <location>
        <begin position="97"/>
        <end position="126"/>
    </location>
</feature>
<organism evidence="9 10">
    <name type="scientific">Tagetes erecta</name>
    <name type="common">African marigold</name>
    <dbReference type="NCBI Taxonomy" id="13708"/>
    <lineage>
        <taxon>Eukaryota</taxon>
        <taxon>Viridiplantae</taxon>
        <taxon>Streptophyta</taxon>
        <taxon>Embryophyta</taxon>
        <taxon>Tracheophyta</taxon>
        <taxon>Spermatophyta</taxon>
        <taxon>Magnoliopsida</taxon>
        <taxon>eudicotyledons</taxon>
        <taxon>Gunneridae</taxon>
        <taxon>Pentapetalae</taxon>
        <taxon>asterids</taxon>
        <taxon>campanulids</taxon>
        <taxon>Asterales</taxon>
        <taxon>Asteraceae</taxon>
        <taxon>Asteroideae</taxon>
        <taxon>Heliantheae alliance</taxon>
        <taxon>Tageteae</taxon>
        <taxon>Tagetes</taxon>
    </lineage>
</organism>
<dbReference type="SUPFAM" id="SSF57667">
    <property type="entry name" value="beta-beta-alpha zinc fingers"/>
    <property type="match status" value="2"/>
</dbReference>
<protein>
    <recommendedName>
        <fullName evidence="8">C2H2-type domain-containing protein</fullName>
    </recommendedName>
</protein>
<dbReference type="AlphaFoldDB" id="A0AAD8JZQ5"/>
<dbReference type="PROSITE" id="PS00028">
    <property type="entry name" value="ZINC_FINGER_C2H2_1"/>
    <property type="match status" value="5"/>
</dbReference>
<evidence type="ECO:0000313" key="9">
    <source>
        <dbReference type="EMBL" id="KAK1413780.1"/>
    </source>
</evidence>
<evidence type="ECO:0000256" key="5">
    <source>
        <dbReference type="ARBA" id="ARBA00023159"/>
    </source>
</evidence>
<keyword evidence="4" id="KW-0862">Zinc</keyword>
<feature type="region of interest" description="Disordered" evidence="7">
    <location>
        <begin position="317"/>
        <end position="359"/>
    </location>
</feature>
<dbReference type="GO" id="GO:0005667">
    <property type="term" value="C:transcription regulator complex"/>
    <property type="evidence" value="ECO:0007669"/>
    <property type="project" value="TreeGrafter"/>
</dbReference>
<keyword evidence="1" id="KW-0479">Metal-binding</keyword>
<dbReference type="GO" id="GO:0000978">
    <property type="term" value="F:RNA polymerase II cis-regulatory region sequence-specific DNA binding"/>
    <property type="evidence" value="ECO:0007669"/>
    <property type="project" value="TreeGrafter"/>
</dbReference>
<evidence type="ECO:0000256" key="1">
    <source>
        <dbReference type="ARBA" id="ARBA00022723"/>
    </source>
</evidence>
<evidence type="ECO:0000256" key="4">
    <source>
        <dbReference type="ARBA" id="ARBA00022833"/>
    </source>
</evidence>
<keyword evidence="2" id="KW-0677">Repeat</keyword>
<dbReference type="FunFam" id="3.30.160.60:FF:000125">
    <property type="entry name" value="Putative zinc finger protein 143"/>
    <property type="match status" value="1"/>
</dbReference>
<evidence type="ECO:0000259" key="8">
    <source>
        <dbReference type="PROSITE" id="PS50157"/>
    </source>
</evidence>
<dbReference type="EMBL" id="JAUHHV010000009">
    <property type="protein sequence ID" value="KAK1413780.1"/>
    <property type="molecule type" value="Genomic_DNA"/>
</dbReference>
<dbReference type="GO" id="GO:0000981">
    <property type="term" value="F:DNA-binding transcription factor activity, RNA polymerase II-specific"/>
    <property type="evidence" value="ECO:0007669"/>
    <property type="project" value="TreeGrafter"/>
</dbReference>
<dbReference type="Proteomes" id="UP001229421">
    <property type="component" value="Unassembled WGS sequence"/>
</dbReference>
<evidence type="ECO:0000313" key="10">
    <source>
        <dbReference type="Proteomes" id="UP001229421"/>
    </source>
</evidence>
<gene>
    <name evidence="9" type="ORF">QVD17_35563</name>
</gene>
<evidence type="ECO:0000256" key="7">
    <source>
        <dbReference type="SAM" id="MobiDB-lite"/>
    </source>
</evidence>
<reference evidence="9" key="1">
    <citation type="journal article" date="2023" name="bioRxiv">
        <title>Improved chromosome-level genome assembly for marigold (Tagetes erecta).</title>
        <authorList>
            <person name="Jiang F."/>
            <person name="Yuan L."/>
            <person name="Wang S."/>
            <person name="Wang H."/>
            <person name="Xu D."/>
            <person name="Wang A."/>
            <person name="Fan W."/>
        </authorList>
    </citation>
    <scope>NUCLEOTIDE SEQUENCE</scope>
    <source>
        <strain evidence="9">WSJ</strain>
        <tissue evidence="9">Leaf</tissue>
    </source>
</reference>